<organism evidence="1 2">
    <name type="scientific">Sphagnum jensenii</name>
    <dbReference type="NCBI Taxonomy" id="128206"/>
    <lineage>
        <taxon>Eukaryota</taxon>
        <taxon>Viridiplantae</taxon>
        <taxon>Streptophyta</taxon>
        <taxon>Embryophyta</taxon>
        <taxon>Bryophyta</taxon>
        <taxon>Sphagnophytina</taxon>
        <taxon>Sphagnopsida</taxon>
        <taxon>Sphagnales</taxon>
        <taxon>Sphagnaceae</taxon>
        <taxon>Sphagnum</taxon>
    </lineage>
</organism>
<evidence type="ECO:0000313" key="2">
    <source>
        <dbReference type="Proteomes" id="UP001497444"/>
    </source>
</evidence>
<accession>A0ABP0WM79</accession>
<dbReference type="EMBL" id="OZ020113">
    <property type="protein sequence ID" value="CAK9266605.1"/>
    <property type="molecule type" value="Genomic_DNA"/>
</dbReference>
<name>A0ABP0WM79_9BRYO</name>
<proteinExistence type="predicted"/>
<evidence type="ECO:0000313" key="1">
    <source>
        <dbReference type="EMBL" id="CAK9266605.1"/>
    </source>
</evidence>
<gene>
    <name evidence="1" type="ORF">CSSPJE1EN1_LOCUS12083</name>
</gene>
<keyword evidence="2" id="KW-1185">Reference proteome</keyword>
<reference evidence="1" key="1">
    <citation type="submission" date="2024-02" db="EMBL/GenBank/DDBJ databases">
        <authorList>
            <consortium name="ELIXIR-Norway"/>
            <consortium name="Elixir Norway"/>
        </authorList>
    </citation>
    <scope>NUCLEOTIDE SEQUENCE</scope>
</reference>
<dbReference type="Proteomes" id="UP001497444">
    <property type="component" value="Chromosome 18"/>
</dbReference>
<sequence>MDFFGRLPWELQPGASLVKRSPLPLMVDKLTICALLRERVLEHWSTAVWKDRVSERSPPLSLSCCTVLWQSASAGFQKQSENGIHAGGREVTSR</sequence>
<protein>
    <submittedName>
        <fullName evidence="1">Uncharacterized protein</fullName>
    </submittedName>
</protein>